<feature type="transmembrane region" description="Helical" evidence="5">
    <location>
        <begin position="465"/>
        <end position="490"/>
    </location>
</feature>
<sequence>MPINNFIWACLLLLSTVQCLSVNATKIQFNPSQQHGDYHDAIMLNANQFIRYNLSSNGDRYRFIYSKRGDNGFVVFSANSHYYPITASLKDATSSDYTITSINPGLIQVFTNENQFANLYLSLSTDEGNSKENLPRLPSTIATQLVAVPYKNFAPLPGGCCLSCDLDIDPNIVLTTSSWITWVSFDQANAGFQNDQQPHCGGNSPSRFRLQYDLYQLFLPLWNINGKELFKNVHYMVTPENIRKHGKFIRTFGGETQTIIAMNSVFGHGAIYGVIVRDPFFRSEAAYSPATTYFCNLTQQNNKGNQIVSCETGPYNYFATILAVVLSVVGLCMCLFSARFFKSFLFIIGCLIGAIAGFVVVAVTGWLKTHLSLQLTVTTLASILVGAVFVMIWYAFGMCLFLLAFMASPLGFLLISIVFTVTPLGLLTVWTRVNFALLFVLILVIFALLTIIFTKSMTIITPAIIGAYLFLFGISHFVHSSFGLFILSIFRHALVETKVDVLITSLPFSIDGKDNR</sequence>
<evidence type="ECO:0000256" key="3">
    <source>
        <dbReference type="ARBA" id="ARBA00022989"/>
    </source>
</evidence>
<dbReference type="FunCoup" id="B3S6L7">
    <property type="interactions" value="131"/>
</dbReference>
<evidence type="ECO:0000256" key="1">
    <source>
        <dbReference type="ARBA" id="ARBA00004141"/>
    </source>
</evidence>
<dbReference type="PANTHER" id="PTHR15937:SF3">
    <property type="entry name" value="TRANSMEMBRANE 7 SUPERFAMILY MEMBER 3"/>
    <property type="match status" value="1"/>
</dbReference>
<dbReference type="RefSeq" id="XP_002115791.1">
    <property type="nucleotide sequence ID" value="XM_002115755.1"/>
</dbReference>
<evidence type="ECO:0000313" key="8">
    <source>
        <dbReference type="EMBL" id="EDV21643.1"/>
    </source>
</evidence>
<dbReference type="OrthoDB" id="5967337at2759"/>
<evidence type="ECO:0000256" key="2">
    <source>
        <dbReference type="ARBA" id="ARBA00022692"/>
    </source>
</evidence>
<comment type="subcellular location">
    <subcellularLocation>
        <location evidence="1">Membrane</location>
        <topology evidence="1">Multi-pass membrane protein</topology>
    </subcellularLocation>
</comment>
<dbReference type="HOGENOM" id="CLU_029739_0_0_1"/>
<evidence type="ECO:0000259" key="7">
    <source>
        <dbReference type="Pfam" id="PF13886"/>
    </source>
</evidence>
<dbReference type="KEGG" id="tad:TRIADDRAFT_59850"/>
<dbReference type="Proteomes" id="UP000009022">
    <property type="component" value="Unassembled WGS sequence"/>
</dbReference>
<dbReference type="GO" id="GO:0043069">
    <property type="term" value="P:negative regulation of programmed cell death"/>
    <property type="evidence" value="ECO:0000318"/>
    <property type="project" value="GO_Central"/>
</dbReference>
<feature type="chain" id="PRO_5002798529" description="TM7S3/TM198-like domain-containing protein" evidence="6">
    <location>
        <begin position="20"/>
        <end position="516"/>
    </location>
</feature>
<feature type="transmembrane region" description="Helical" evidence="5">
    <location>
        <begin position="343"/>
        <end position="367"/>
    </location>
</feature>
<feature type="transmembrane region" description="Helical" evidence="5">
    <location>
        <begin position="435"/>
        <end position="453"/>
    </location>
</feature>
<dbReference type="Pfam" id="PF25992">
    <property type="entry name" value="Ig_TM7SF3_N"/>
    <property type="match status" value="1"/>
</dbReference>
<protein>
    <recommendedName>
        <fullName evidence="7">TM7S3/TM198-like domain-containing protein</fullName>
    </recommendedName>
</protein>
<feature type="domain" description="TM7S3/TM198-like" evidence="7">
    <location>
        <begin position="324"/>
        <end position="500"/>
    </location>
</feature>
<gene>
    <name evidence="8" type="ORF">TRIADDRAFT_59850</name>
</gene>
<evidence type="ECO:0000256" key="6">
    <source>
        <dbReference type="SAM" id="SignalP"/>
    </source>
</evidence>
<dbReference type="GO" id="GO:0005886">
    <property type="term" value="C:plasma membrane"/>
    <property type="evidence" value="ECO:0000318"/>
    <property type="project" value="GO_Central"/>
</dbReference>
<accession>B3S6L7</accession>
<keyword evidence="9" id="KW-1185">Reference proteome</keyword>
<keyword evidence="4 5" id="KW-0472">Membrane</keyword>
<evidence type="ECO:0000313" key="9">
    <source>
        <dbReference type="Proteomes" id="UP000009022"/>
    </source>
</evidence>
<dbReference type="CTD" id="6757142"/>
<dbReference type="PhylomeDB" id="B3S6L7"/>
<keyword evidence="6" id="KW-0732">Signal</keyword>
<dbReference type="eggNOG" id="ENOG502QS07">
    <property type="taxonomic scope" value="Eukaryota"/>
</dbReference>
<dbReference type="EMBL" id="DS985252">
    <property type="protein sequence ID" value="EDV21643.1"/>
    <property type="molecule type" value="Genomic_DNA"/>
</dbReference>
<dbReference type="OMA" id="NVKPATC"/>
<evidence type="ECO:0000256" key="5">
    <source>
        <dbReference type="SAM" id="Phobius"/>
    </source>
</evidence>
<dbReference type="PANTHER" id="PTHR15937">
    <property type="entry name" value="TRANSMEMBRANE 7 SUPERFAMILY MEMBER 3"/>
    <property type="match status" value="1"/>
</dbReference>
<name>B3S6L7_TRIAD</name>
<keyword evidence="2 5" id="KW-0812">Transmembrane</keyword>
<reference evidence="8 9" key="1">
    <citation type="journal article" date="2008" name="Nature">
        <title>The Trichoplax genome and the nature of placozoans.</title>
        <authorList>
            <person name="Srivastava M."/>
            <person name="Begovic E."/>
            <person name="Chapman J."/>
            <person name="Putnam N.H."/>
            <person name="Hellsten U."/>
            <person name="Kawashima T."/>
            <person name="Kuo A."/>
            <person name="Mitros T."/>
            <person name="Salamov A."/>
            <person name="Carpenter M.L."/>
            <person name="Signorovitch A.Y."/>
            <person name="Moreno M.A."/>
            <person name="Kamm K."/>
            <person name="Grimwood J."/>
            <person name="Schmutz J."/>
            <person name="Shapiro H."/>
            <person name="Grigoriev I.V."/>
            <person name="Buss L.W."/>
            <person name="Schierwater B."/>
            <person name="Dellaporta S.L."/>
            <person name="Rokhsar D.S."/>
        </authorList>
    </citation>
    <scope>NUCLEOTIDE SEQUENCE [LARGE SCALE GENOMIC DNA]</scope>
    <source>
        <strain evidence="8 9">Grell-BS-1999</strain>
    </source>
</reference>
<dbReference type="InterPro" id="IPR025256">
    <property type="entry name" value="TM7S3/TM198-like_dom"/>
</dbReference>
<dbReference type="AlphaFoldDB" id="B3S6L7"/>
<dbReference type="InterPro" id="IPR042502">
    <property type="entry name" value="TM7SF3"/>
</dbReference>
<dbReference type="InParanoid" id="B3S6L7"/>
<feature type="transmembrane region" description="Helical" evidence="5">
    <location>
        <begin position="315"/>
        <end position="336"/>
    </location>
</feature>
<feature type="signal peptide" evidence="6">
    <location>
        <begin position="1"/>
        <end position="19"/>
    </location>
</feature>
<feature type="transmembrane region" description="Helical" evidence="5">
    <location>
        <begin position="410"/>
        <end position="429"/>
    </location>
</feature>
<feature type="transmembrane region" description="Helical" evidence="5">
    <location>
        <begin position="379"/>
        <end position="403"/>
    </location>
</feature>
<dbReference type="GeneID" id="6757142"/>
<organism evidence="8 9">
    <name type="scientific">Trichoplax adhaerens</name>
    <name type="common">Trichoplax reptans</name>
    <dbReference type="NCBI Taxonomy" id="10228"/>
    <lineage>
        <taxon>Eukaryota</taxon>
        <taxon>Metazoa</taxon>
        <taxon>Placozoa</taxon>
        <taxon>Uniplacotomia</taxon>
        <taxon>Trichoplacea</taxon>
        <taxon>Trichoplacidae</taxon>
        <taxon>Trichoplax</taxon>
    </lineage>
</organism>
<keyword evidence="3 5" id="KW-1133">Transmembrane helix</keyword>
<dbReference type="Pfam" id="PF13886">
    <property type="entry name" value="TM7S3_TM198"/>
    <property type="match status" value="1"/>
</dbReference>
<evidence type="ECO:0000256" key="4">
    <source>
        <dbReference type="ARBA" id="ARBA00023136"/>
    </source>
</evidence>
<proteinExistence type="predicted"/>